<sequence>MGRTMTSMMTRRMRMAMHVHFLVLFWCFLATCSCSLPRSTKDLALPTLPSMSSSCSPCAATSTAMSLNTCCSSSRLRSSSATAPCRSWISATAPITSPRPCSAMARCRNRSPSPDSASASSVASSGCDPVTVKYRRATVSRYSEAMRDLSDEKASIESRSFLRSPATTEVRVRSVEEPGPQPGTERLAALARSSDSSRSLTTFAFLIAAPTSASMRARSARTAAASWSDLPPSLASWRERWIRSRSRSSSLMDSTSSKNLSRLAPAAAPGGADSSTPSPDSMSPPPARFHEVENRLFMADGSWIGLICAGRRPPSRIKIGSWSSLWWPVSWIGRSNILPVLVPAIGHGERGDATNQSSKQMEDAELEESASGWGGMQCDGIARGVREETASVCAQL</sequence>
<feature type="compositionally biased region" description="Low complexity" evidence="1">
    <location>
        <begin position="111"/>
        <end position="125"/>
    </location>
</feature>
<feature type="region of interest" description="Disordered" evidence="1">
    <location>
        <begin position="349"/>
        <end position="373"/>
    </location>
</feature>
<protein>
    <submittedName>
        <fullName evidence="3">Uncharacterized protein</fullName>
    </submittedName>
</protein>
<name>A0A0A9D8R5_ARUDO</name>
<feature type="region of interest" description="Disordered" evidence="1">
    <location>
        <begin position="106"/>
        <end position="126"/>
    </location>
</feature>
<dbReference type="AlphaFoldDB" id="A0A0A9D8R5"/>
<dbReference type="PROSITE" id="PS51257">
    <property type="entry name" value="PROKAR_LIPOPROTEIN"/>
    <property type="match status" value="1"/>
</dbReference>
<feature type="compositionally biased region" description="Low complexity" evidence="1">
    <location>
        <begin position="248"/>
        <end position="281"/>
    </location>
</feature>
<organism evidence="3">
    <name type="scientific">Arundo donax</name>
    <name type="common">Giant reed</name>
    <name type="synonym">Donax arundinaceus</name>
    <dbReference type="NCBI Taxonomy" id="35708"/>
    <lineage>
        <taxon>Eukaryota</taxon>
        <taxon>Viridiplantae</taxon>
        <taxon>Streptophyta</taxon>
        <taxon>Embryophyta</taxon>
        <taxon>Tracheophyta</taxon>
        <taxon>Spermatophyta</taxon>
        <taxon>Magnoliopsida</taxon>
        <taxon>Liliopsida</taxon>
        <taxon>Poales</taxon>
        <taxon>Poaceae</taxon>
        <taxon>PACMAD clade</taxon>
        <taxon>Arundinoideae</taxon>
        <taxon>Arundineae</taxon>
        <taxon>Arundo</taxon>
    </lineage>
</organism>
<dbReference type="EMBL" id="GBRH01213699">
    <property type="protein sequence ID" value="JAD84196.1"/>
    <property type="molecule type" value="Transcribed_RNA"/>
</dbReference>
<feature type="region of interest" description="Disordered" evidence="1">
    <location>
        <begin position="248"/>
        <end position="288"/>
    </location>
</feature>
<reference evidence="3" key="2">
    <citation type="journal article" date="2015" name="Data Brief">
        <title>Shoot transcriptome of the giant reed, Arundo donax.</title>
        <authorList>
            <person name="Barrero R.A."/>
            <person name="Guerrero F.D."/>
            <person name="Moolhuijzen P."/>
            <person name="Goolsby J.A."/>
            <person name="Tidwell J."/>
            <person name="Bellgard S.E."/>
            <person name="Bellgard M.I."/>
        </authorList>
    </citation>
    <scope>NUCLEOTIDE SEQUENCE</scope>
    <source>
        <tissue evidence="3">Shoot tissue taken approximately 20 cm above the soil surface</tissue>
    </source>
</reference>
<feature type="signal peptide" evidence="2">
    <location>
        <begin position="1"/>
        <end position="34"/>
    </location>
</feature>
<evidence type="ECO:0000313" key="3">
    <source>
        <dbReference type="EMBL" id="JAD84196.1"/>
    </source>
</evidence>
<feature type="chain" id="PRO_5002044855" evidence="2">
    <location>
        <begin position="35"/>
        <end position="396"/>
    </location>
</feature>
<evidence type="ECO:0000256" key="2">
    <source>
        <dbReference type="SAM" id="SignalP"/>
    </source>
</evidence>
<evidence type="ECO:0000256" key="1">
    <source>
        <dbReference type="SAM" id="MobiDB-lite"/>
    </source>
</evidence>
<reference evidence="3" key="1">
    <citation type="submission" date="2014-09" db="EMBL/GenBank/DDBJ databases">
        <authorList>
            <person name="Magalhaes I.L.F."/>
            <person name="Oliveira U."/>
            <person name="Santos F.R."/>
            <person name="Vidigal T.H.D.A."/>
            <person name="Brescovit A.D."/>
            <person name="Santos A.J."/>
        </authorList>
    </citation>
    <scope>NUCLEOTIDE SEQUENCE</scope>
    <source>
        <tissue evidence="3">Shoot tissue taken approximately 20 cm above the soil surface</tissue>
    </source>
</reference>
<proteinExistence type="predicted"/>
<accession>A0A0A9D8R5</accession>
<keyword evidence="2" id="KW-0732">Signal</keyword>